<reference evidence="1" key="1">
    <citation type="journal article" date="2020" name="Fungal Divers.">
        <title>Resolving the Mortierellaceae phylogeny through synthesis of multi-gene phylogenetics and phylogenomics.</title>
        <authorList>
            <person name="Vandepol N."/>
            <person name="Liber J."/>
            <person name="Desiro A."/>
            <person name="Na H."/>
            <person name="Kennedy M."/>
            <person name="Barry K."/>
            <person name="Grigoriev I.V."/>
            <person name="Miller A.N."/>
            <person name="O'Donnell K."/>
            <person name="Stajich J.E."/>
            <person name="Bonito G."/>
        </authorList>
    </citation>
    <scope>NUCLEOTIDE SEQUENCE</scope>
    <source>
        <strain evidence="1">NRRL 2769</strain>
    </source>
</reference>
<accession>A0A9P6MFT0</accession>
<dbReference type="Proteomes" id="UP000703661">
    <property type="component" value="Unassembled WGS sequence"/>
</dbReference>
<comment type="caution">
    <text evidence="1">The sequence shown here is derived from an EMBL/GenBank/DDBJ whole genome shotgun (WGS) entry which is preliminary data.</text>
</comment>
<keyword evidence="2" id="KW-1185">Reference proteome</keyword>
<sequence>AEDDDLLPSTQGHEFVFQGNFGDVELGASFTAYHYACIKQQVPITRVQDVLCRSGILYLGSLSQTFRKFFGQDTVDQIVQCFTERYWPRDLDVKEDRRQVQEWFNFLEDEANLTEASDLILKAGSNPRNRKLWLYILNAMERLAQSQTSTNKSEATVMTRYVVPLLEVFLNKPQNNVILDTPNTIAKVVQHRKQLKDEKQGKRPDVRLSAVDINGDMVIEIGHGEIKSGKHDKGGAAVSRDLVRVGLFMKDQLDAADDTYGVSNSLSLGMQFNGCKALFFLMSKCRNFYIMMQVATMTIPDSIATLSKVSSEYKLWRQLEKAVVDGYQPLIDAIRKGRSGVLKEHFPTTTSPDLNKIKTKY</sequence>
<name>A0A9P6MFT0_9FUNG</name>
<protein>
    <submittedName>
        <fullName evidence="1">Uncharacterized protein</fullName>
    </submittedName>
</protein>
<dbReference type="AlphaFoldDB" id="A0A9P6MFT0"/>
<organism evidence="1 2">
    <name type="scientific">Entomortierella chlamydospora</name>
    <dbReference type="NCBI Taxonomy" id="101097"/>
    <lineage>
        <taxon>Eukaryota</taxon>
        <taxon>Fungi</taxon>
        <taxon>Fungi incertae sedis</taxon>
        <taxon>Mucoromycota</taxon>
        <taxon>Mortierellomycotina</taxon>
        <taxon>Mortierellomycetes</taxon>
        <taxon>Mortierellales</taxon>
        <taxon>Mortierellaceae</taxon>
        <taxon>Entomortierella</taxon>
    </lineage>
</organism>
<gene>
    <name evidence="1" type="ORF">BGZ80_006878</name>
</gene>
<proteinExistence type="predicted"/>
<evidence type="ECO:0000313" key="1">
    <source>
        <dbReference type="EMBL" id="KAF9998039.1"/>
    </source>
</evidence>
<evidence type="ECO:0000313" key="2">
    <source>
        <dbReference type="Proteomes" id="UP000703661"/>
    </source>
</evidence>
<feature type="non-terminal residue" evidence="1">
    <location>
        <position position="361"/>
    </location>
</feature>
<dbReference type="EMBL" id="JAAAID010003423">
    <property type="protein sequence ID" value="KAF9998039.1"/>
    <property type="molecule type" value="Genomic_DNA"/>
</dbReference>